<dbReference type="GO" id="GO:0016887">
    <property type="term" value="F:ATP hydrolysis activity"/>
    <property type="evidence" value="ECO:0007669"/>
    <property type="project" value="RHEA"/>
</dbReference>
<dbReference type="AlphaFoldDB" id="A0A1H0QQD1"/>
<dbReference type="InterPro" id="IPR036185">
    <property type="entry name" value="DNA_heli_DnaB-like_N_sf"/>
</dbReference>
<dbReference type="PROSITE" id="PS51199">
    <property type="entry name" value="SF4_HELICASE"/>
    <property type="match status" value="1"/>
</dbReference>
<gene>
    <name evidence="13" type="ORF">SAMN04488529_102450</name>
</gene>
<evidence type="ECO:0000256" key="3">
    <source>
        <dbReference type="ARBA" id="ARBA00022705"/>
    </source>
</evidence>
<dbReference type="InterPro" id="IPR007692">
    <property type="entry name" value="DNA_helicase_DnaB"/>
</dbReference>
<evidence type="ECO:0000256" key="11">
    <source>
        <dbReference type="NCBIfam" id="TIGR00665"/>
    </source>
</evidence>
<dbReference type="GO" id="GO:0003677">
    <property type="term" value="F:DNA binding"/>
    <property type="evidence" value="ECO:0007669"/>
    <property type="project" value="UniProtKB-UniRule"/>
</dbReference>
<keyword evidence="8 12" id="KW-0238">DNA-binding</keyword>
<keyword evidence="2 12" id="KW-0639">Primosome</keyword>
<dbReference type="PANTHER" id="PTHR30153:SF2">
    <property type="entry name" value="REPLICATIVE DNA HELICASE"/>
    <property type="match status" value="1"/>
</dbReference>
<dbReference type="GO" id="GO:0006269">
    <property type="term" value="P:DNA replication, synthesis of primer"/>
    <property type="evidence" value="ECO:0007669"/>
    <property type="project" value="UniProtKB-UniRule"/>
</dbReference>
<dbReference type="EMBL" id="FNJM01000002">
    <property type="protein sequence ID" value="SDP18939.1"/>
    <property type="molecule type" value="Genomic_DNA"/>
</dbReference>
<comment type="catalytic activity">
    <reaction evidence="10 12">
        <text>ATP + H2O = ADP + phosphate + H(+)</text>
        <dbReference type="Rhea" id="RHEA:13065"/>
        <dbReference type="ChEBI" id="CHEBI:15377"/>
        <dbReference type="ChEBI" id="CHEBI:15378"/>
        <dbReference type="ChEBI" id="CHEBI:30616"/>
        <dbReference type="ChEBI" id="CHEBI:43474"/>
        <dbReference type="ChEBI" id="CHEBI:456216"/>
        <dbReference type="EC" id="5.6.2.3"/>
    </reaction>
</comment>
<dbReference type="Gene3D" id="1.10.860.10">
    <property type="entry name" value="DNAb Helicase, Chain A"/>
    <property type="match status" value="1"/>
</dbReference>
<evidence type="ECO:0000256" key="6">
    <source>
        <dbReference type="ARBA" id="ARBA00022806"/>
    </source>
</evidence>
<dbReference type="RefSeq" id="WP_089967421.1">
    <property type="nucleotide sequence ID" value="NZ_FNJM01000002.1"/>
</dbReference>
<dbReference type="SUPFAM" id="SSF52540">
    <property type="entry name" value="P-loop containing nucleoside triphosphate hydrolases"/>
    <property type="match status" value="1"/>
</dbReference>
<keyword evidence="9" id="KW-0413">Isomerase</keyword>
<evidence type="ECO:0000256" key="7">
    <source>
        <dbReference type="ARBA" id="ARBA00022840"/>
    </source>
</evidence>
<dbReference type="SUPFAM" id="SSF48024">
    <property type="entry name" value="N-terminal domain of DnaB helicase"/>
    <property type="match status" value="1"/>
</dbReference>
<organism evidence="13 14">
    <name type="scientific">Clostridium gasigenes</name>
    <dbReference type="NCBI Taxonomy" id="94869"/>
    <lineage>
        <taxon>Bacteria</taxon>
        <taxon>Bacillati</taxon>
        <taxon>Bacillota</taxon>
        <taxon>Clostridia</taxon>
        <taxon>Eubacteriales</taxon>
        <taxon>Clostridiaceae</taxon>
        <taxon>Clostridium</taxon>
    </lineage>
</organism>
<evidence type="ECO:0000256" key="2">
    <source>
        <dbReference type="ARBA" id="ARBA00022515"/>
    </source>
</evidence>
<comment type="function">
    <text evidence="12">The main replicative DNA helicase, it participates in initiation and elongation during chromosome replication. Travels ahead of the DNA replisome, separating dsDNA into templates for DNA synthesis. A processive ATP-dependent 5'-3' DNA helicase it has DNA-dependent ATPase activity.</text>
</comment>
<keyword evidence="4 12" id="KW-0547">Nucleotide-binding</keyword>
<sequence>MELPKAMESEQAVLGAMIAYPSVASEVVDLLKSEDFYYTNHIKIYREIVNLYSEGLVIDTITLAQSLNNKGLIEEVGGASYLSDLSLGATFSENIKYHCNIIKDKWTKRNIIHISRELMKKAYDTKSVARNIISEGAEELYKICSDNGKMYTMAECLDSALVEIEKRYNSKGESLGKTTGFVSFDKAIGGLQKGNLFIIAGRPSMGKTALALNIACKAAKKSRVAIFSFEMSKQELTDRLLSDEGSVKLGKIKSGKLSSDEFEQISNGAACLSERYAIVYDGRALNTSEIRAKCMKAKLQDGLDIVVIDYLQLINGDSKSSGNRVYEISKISRELKSMARELEINIIALSQLSRATEGREDKRPVLSDLRDSGAIEQDADIIALLYRDEYYNRDSNEKGICEILIGKNRNGKTGMFKLNWIPEIQRFVDI</sequence>
<dbReference type="InterPro" id="IPR003593">
    <property type="entry name" value="AAA+_ATPase"/>
</dbReference>
<dbReference type="GO" id="GO:1990077">
    <property type="term" value="C:primosome complex"/>
    <property type="evidence" value="ECO:0007669"/>
    <property type="project" value="UniProtKB-UniRule"/>
</dbReference>
<dbReference type="SMART" id="SM00382">
    <property type="entry name" value="AAA"/>
    <property type="match status" value="1"/>
</dbReference>
<accession>A0A1H0QQD1</accession>
<dbReference type="GO" id="GO:0043139">
    <property type="term" value="F:5'-3' DNA helicase activity"/>
    <property type="evidence" value="ECO:0007669"/>
    <property type="project" value="UniProtKB-EC"/>
</dbReference>
<keyword evidence="6 12" id="KW-0347">Helicase</keyword>
<evidence type="ECO:0000256" key="9">
    <source>
        <dbReference type="ARBA" id="ARBA00023235"/>
    </source>
</evidence>
<keyword evidence="3 12" id="KW-0235">DNA replication</keyword>
<keyword evidence="14" id="KW-1185">Reference proteome</keyword>
<reference evidence="13 14" key="1">
    <citation type="submission" date="2016-10" db="EMBL/GenBank/DDBJ databases">
        <authorList>
            <person name="de Groot N.N."/>
        </authorList>
    </citation>
    <scope>NUCLEOTIDE SEQUENCE [LARGE SCALE GENOMIC DNA]</scope>
    <source>
        <strain evidence="13 14">DSM 12272</strain>
    </source>
</reference>
<name>A0A1H0QQD1_9CLOT</name>
<dbReference type="InterPro" id="IPR016136">
    <property type="entry name" value="DNA_helicase_N/primase_C"/>
</dbReference>
<keyword evidence="5 12" id="KW-0378">Hydrolase</keyword>
<dbReference type="EC" id="5.6.2.3" evidence="11 12"/>
<dbReference type="CDD" id="cd00984">
    <property type="entry name" value="DnaB_C"/>
    <property type="match status" value="1"/>
</dbReference>
<dbReference type="InterPro" id="IPR007693">
    <property type="entry name" value="DNA_helicase_DnaB-like_N"/>
</dbReference>
<evidence type="ECO:0000256" key="1">
    <source>
        <dbReference type="ARBA" id="ARBA00008428"/>
    </source>
</evidence>
<evidence type="ECO:0000256" key="5">
    <source>
        <dbReference type="ARBA" id="ARBA00022801"/>
    </source>
</evidence>
<dbReference type="GO" id="GO:0005829">
    <property type="term" value="C:cytosol"/>
    <property type="evidence" value="ECO:0007669"/>
    <property type="project" value="TreeGrafter"/>
</dbReference>
<dbReference type="STRING" id="94869.SAMN04488529_102450"/>
<dbReference type="NCBIfam" id="TIGR00665">
    <property type="entry name" value="DnaB"/>
    <property type="match status" value="1"/>
</dbReference>
<dbReference type="Pfam" id="PF03796">
    <property type="entry name" value="DnaB_C"/>
    <property type="match status" value="1"/>
</dbReference>
<keyword evidence="7 12" id="KW-0067">ATP-binding</keyword>
<evidence type="ECO:0000313" key="13">
    <source>
        <dbReference type="EMBL" id="SDP18939.1"/>
    </source>
</evidence>
<evidence type="ECO:0000256" key="8">
    <source>
        <dbReference type="ARBA" id="ARBA00023125"/>
    </source>
</evidence>
<protein>
    <recommendedName>
        <fullName evidence="11 12">Replicative DNA helicase</fullName>
        <ecNumber evidence="11 12">5.6.2.3</ecNumber>
    </recommendedName>
</protein>
<evidence type="ECO:0000256" key="4">
    <source>
        <dbReference type="ARBA" id="ARBA00022741"/>
    </source>
</evidence>
<dbReference type="InterPro" id="IPR027417">
    <property type="entry name" value="P-loop_NTPase"/>
</dbReference>
<comment type="similarity">
    <text evidence="1 12">Belongs to the helicase family. DnaB subfamily.</text>
</comment>
<dbReference type="OrthoDB" id="9773982at2"/>
<dbReference type="InterPro" id="IPR007694">
    <property type="entry name" value="DNA_helicase_DnaB-like_C"/>
</dbReference>
<dbReference type="GO" id="GO:0005524">
    <property type="term" value="F:ATP binding"/>
    <property type="evidence" value="ECO:0007669"/>
    <property type="project" value="UniProtKB-UniRule"/>
</dbReference>
<evidence type="ECO:0000256" key="12">
    <source>
        <dbReference type="RuleBase" id="RU362085"/>
    </source>
</evidence>
<dbReference type="Gene3D" id="3.40.50.300">
    <property type="entry name" value="P-loop containing nucleotide triphosphate hydrolases"/>
    <property type="match status" value="1"/>
</dbReference>
<dbReference type="Pfam" id="PF00772">
    <property type="entry name" value="DnaB"/>
    <property type="match status" value="1"/>
</dbReference>
<dbReference type="Proteomes" id="UP000198597">
    <property type="component" value="Unassembled WGS sequence"/>
</dbReference>
<evidence type="ECO:0000256" key="10">
    <source>
        <dbReference type="ARBA" id="ARBA00048954"/>
    </source>
</evidence>
<evidence type="ECO:0000313" key="14">
    <source>
        <dbReference type="Proteomes" id="UP000198597"/>
    </source>
</evidence>
<dbReference type="PANTHER" id="PTHR30153">
    <property type="entry name" value="REPLICATIVE DNA HELICASE DNAB"/>
    <property type="match status" value="1"/>
</dbReference>
<proteinExistence type="inferred from homology"/>